<dbReference type="CDD" id="cd01167">
    <property type="entry name" value="bac_FRK"/>
    <property type="match status" value="1"/>
</dbReference>
<evidence type="ECO:0000313" key="8">
    <source>
        <dbReference type="Proteomes" id="UP000070284"/>
    </source>
</evidence>
<evidence type="ECO:0000256" key="5">
    <source>
        <dbReference type="ARBA" id="ARBA00022840"/>
    </source>
</evidence>
<dbReference type="InterPro" id="IPR050306">
    <property type="entry name" value="PfkB_Carbo_kinase"/>
</dbReference>
<evidence type="ECO:0000256" key="1">
    <source>
        <dbReference type="ARBA" id="ARBA00010688"/>
    </source>
</evidence>
<feature type="domain" description="Carbohydrate kinase PfkB" evidence="6">
    <location>
        <begin position="2"/>
        <end position="295"/>
    </location>
</feature>
<dbReference type="PATRIC" id="fig|1698264.3.peg.372"/>
<dbReference type="PANTHER" id="PTHR43085">
    <property type="entry name" value="HEXOKINASE FAMILY MEMBER"/>
    <property type="match status" value="1"/>
</dbReference>
<name>A0A133UG18_9EURY</name>
<dbReference type="EMBL" id="LHXO01000121">
    <property type="protein sequence ID" value="KXA93127.1"/>
    <property type="molecule type" value="Genomic_DNA"/>
</dbReference>
<sequence>MLDAVTLGELLIDFIPREKDLSKYPDFRMNAGGAPANVAVGCSQLELDSGFIGKVGNDVFGRALRDTLRDKGVDTSSLKLEEEGETRIGIVSVVEGEWYEYFYGNPFADELLRKEEIDPDFLDNSKLFHFGTISMIEEPSRSATLRAIEIAEEKGLTITMDPNFRPDLWSEEGRAKKLVDKVIDKVDILKLNDDEIRFFFDGEMETTAAELAEAMDWVLVTLGEDGCYYTDGDESGYTESYEVEEVDETGGGDAFMSGTIYGYLNDWDIEKTTEFANAAAALTIQDFGVIPSLPTKEEVLEFMG</sequence>
<evidence type="ECO:0000256" key="2">
    <source>
        <dbReference type="ARBA" id="ARBA00022679"/>
    </source>
</evidence>
<dbReference type="Pfam" id="PF00294">
    <property type="entry name" value="PfkB"/>
    <property type="match status" value="1"/>
</dbReference>
<reference evidence="7 8" key="1">
    <citation type="journal article" date="2016" name="Sci. Rep.">
        <title>Metabolic traits of an uncultured archaeal lineage -MSBL1- from brine pools of the Red Sea.</title>
        <authorList>
            <person name="Mwirichia R."/>
            <person name="Alam I."/>
            <person name="Rashid M."/>
            <person name="Vinu M."/>
            <person name="Ba-Alawi W."/>
            <person name="Anthony Kamau A."/>
            <person name="Kamanda Ngugi D."/>
            <person name="Goker M."/>
            <person name="Klenk H.P."/>
            <person name="Bajic V."/>
            <person name="Stingl U."/>
        </authorList>
    </citation>
    <scope>NUCLEOTIDE SEQUENCE [LARGE SCALE GENOMIC DNA]</scope>
    <source>
        <strain evidence="7">SCGC-AAA259E19</strain>
    </source>
</reference>
<dbReference type="AlphaFoldDB" id="A0A133UG18"/>
<protein>
    <recommendedName>
        <fullName evidence="6">Carbohydrate kinase PfkB domain-containing protein</fullName>
    </recommendedName>
</protein>
<dbReference type="SUPFAM" id="SSF53613">
    <property type="entry name" value="Ribokinase-like"/>
    <property type="match status" value="1"/>
</dbReference>
<keyword evidence="3" id="KW-0547">Nucleotide-binding</keyword>
<dbReference type="PRINTS" id="PR00990">
    <property type="entry name" value="RIBOKINASE"/>
</dbReference>
<dbReference type="Gene3D" id="3.40.1190.20">
    <property type="match status" value="1"/>
</dbReference>
<evidence type="ECO:0000259" key="6">
    <source>
        <dbReference type="Pfam" id="PF00294"/>
    </source>
</evidence>
<keyword evidence="8" id="KW-1185">Reference proteome</keyword>
<dbReference type="GO" id="GO:0016301">
    <property type="term" value="F:kinase activity"/>
    <property type="evidence" value="ECO:0007669"/>
    <property type="project" value="UniProtKB-KW"/>
</dbReference>
<keyword evidence="4" id="KW-0418">Kinase</keyword>
<proteinExistence type="inferred from homology"/>
<organism evidence="7 8">
    <name type="scientific">candidate division MSBL1 archaeon SCGC-AAA259E19</name>
    <dbReference type="NCBI Taxonomy" id="1698264"/>
    <lineage>
        <taxon>Archaea</taxon>
        <taxon>Methanobacteriati</taxon>
        <taxon>Methanobacteriota</taxon>
        <taxon>candidate division MSBL1</taxon>
    </lineage>
</organism>
<evidence type="ECO:0000256" key="4">
    <source>
        <dbReference type="ARBA" id="ARBA00022777"/>
    </source>
</evidence>
<keyword evidence="2" id="KW-0808">Transferase</keyword>
<evidence type="ECO:0000313" key="7">
    <source>
        <dbReference type="EMBL" id="KXA93127.1"/>
    </source>
</evidence>
<evidence type="ECO:0000256" key="3">
    <source>
        <dbReference type="ARBA" id="ARBA00022741"/>
    </source>
</evidence>
<dbReference type="GO" id="GO:0005524">
    <property type="term" value="F:ATP binding"/>
    <property type="evidence" value="ECO:0007669"/>
    <property type="project" value="UniProtKB-KW"/>
</dbReference>
<dbReference type="PANTHER" id="PTHR43085:SF1">
    <property type="entry name" value="PSEUDOURIDINE KINASE-RELATED"/>
    <property type="match status" value="1"/>
</dbReference>
<keyword evidence="5" id="KW-0067">ATP-binding</keyword>
<dbReference type="InterPro" id="IPR011611">
    <property type="entry name" value="PfkB_dom"/>
</dbReference>
<comment type="similarity">
    <text evidence="1">Belongs to the carbohydrate kinase PfkB family.</text>
</comment>
<dbReference type="InterPro" id="IPR002139">
    <property type="entry name" value="Ribo/fructo_kinase"/>
</dbReference>
<comment type="caution">
    <text evidence="7">The sequence shown here is derived from an EMBL/GenBank/DDBJ whole genome shotgun (WGS) entry which is preliminary data.</text>
</comment>
<dbReference type="InterPro" id="IPR029056">
    <property type="entry name" value="Ribokinase-like"/>
</dbReference>
<dbReference type="Proteomes" id="UP000070284">
    <property type="component" value="Unassembled WGS sequence"/>
</dbReference>
<accession>A0A133UG18</accession>
<gene>
    <name evidence="7" type="ORF">AKJ65_06655</name>
</gene>